<evidence type="ECO:0000313" key="6">
    <source>
        <dbReference type="Proteomes" id="UP001603857"/>
    </source>
</evidence>
<keyword evidence="4" id="KW-0539">Nucleus</keyword>
<keyword evidence="3" id="KW-0479">Metal-binding</keyword>
<dbReference type="Gene3D" id="2.60.120.650">
    <property type="entry name" value="Cupin"/>
    <property type="match status" value="1"/>
</dbReference>
<sequence length="412" mass="47091">MSLDILQDECLQLSCRSLFLSAFEFELDGLSYQDVNMVVANEYDKSCFPIRHQLLHLTVLLMLHRFSGVDLNNDSPISAKENDHFSDEMNEVSPTAVSLATNEHIEPTSNELNDVVVALPLKVDVNVHSKKTKLKVDVMVHSKNSMCANELDQVSLNKREGVVNQQFNERKLPLKYLKNKTKAPFEVNILTHTEEVIFTSQHLSKIKTLKQKYAAEDLSKLFKVLQKDNFAAKCKSMLEENISLQAGDDLSVLNGSSLIQDVTVTLPNDSTSHSRKRKEVQDEIINKIGSNSGFPLEKETDEAPEQDIGSISHPMESVNMHVGQEFGKGGAVWDIFRRQDVCKLEEYLGKHCREFRHLHCSQVDQVFHPIHDQVFYLNSHHKRKLKEEFGEENVSPCIKPRRRRIRAEQLEE</sequence>
<dbReference type="EMBL" id="JBGMDY010000005">
    <property type="protein sequence ID" value="KAL2333143.1"/>
    <property type="molecule type" value="Genomic_DNA"/>
</dbReference>
<evidence type="ECO:0000256" key="4">
    <source>
        <dbReference type="ARBA" id="ARBA00023242"/>
    </source>
</evidence>
<dbReference type="AlphaFoldDB" id="A0ABD1MBI7"/>
<evidence type="ECO:0000256" key="2">
    <source>
        <dbReference type="ARBA" id="ARBA00006801"/>
    </source>
</evidence>
<dbReference type="GO" id="GO:0005634">
    <property type="term" value="C:nucleus"/>
    <property type="evidence" value="ECO:0007669"/>
    <property type="project" value="UniProtKB-SubCell"/>
</dbReference>
<proteinExistence type="inferred from homology"/>
<comment type="caution">
    <text evidence="5">The sequence shown here is derived from an EMBL/GenBank/DDBJ whole genome shotgun (WGS) entry which is preliminary data.</text>
</comment>
<name>A0ABD1MBI7_9FABA</name>
<comment type="subcellular location">
    <subcellularLocation>
        <location evidence="1">Nucleus</location>
    </subcellularLocation>
</comment>
<dbReference type="GO" id="GO:0046872">
    <property type="term" value="F:metal ion binding"/>
    <property type="evidence" value="ECO:0007669"/>
    <property type="project" value="UniProtKB-KW"/>
</dbReference>
<keyword evidence="6" id="KW-1185">Reference proteome</keyword>
<protein>
    <submittedName>
        <fullName evidence="5">Uncharacterized protein</fullName>
    </submittedName>
</protein>
<dbReference type="InterPro" id="IPR045109">
    <property type="entry name" value="LSDs-like"/>
</dbReference>
<evidence type="ECO:0000256" key="3">
    <source>
        <dbReference type="ARBA" id="ARBA00022723"/>
    </source>
</evidence>
<accession>A0ABD1MBI7</accession>
<organism evidence="5 6">
    <name type="scientific">Flemingia macrophylla</name>
    <dbReference type="NCBI Taxonomy" id="520843"/>
    <lineage>
        <taxon>Eukaryota</taxon>
        <taxon>Viridiplantae</taxon>
        <taxon>Streptophyta</taxon>
        <taxon>Embryophyta</taxon>
        <taxon>Tracheophyta</taxon>
        <taxon>Spermatophyta</taxon>
        <taxon>Magnoliopsida</taxon>
        <taxon>eudicotyledons</taxon>
        <taxon>Gunneridae</taxon>
        <taxon>Pentapetalae</taxon>
        <taxon>rosids</taxon>
        <taxon>fabids</taxon>
        <taxon>Fabales</taxon>
        <taxon>Fabaceae</taxon>
        <taxon>Papilionoideae</taxon>
        <taxon>50 kb inversion clade</taxon>
        <taxon>NPAAA clade</taxon>
        <taxon>indigoferoid/millettioid clade</taxon>
        <taxon>Phaseoleae</taxon>
        <taxon>Flemingia</taxon>
    </lineage>
</organism>
<comment type="similarity">
    <text evidence="2">Belongs to the JARID1 histone demethylase family.</text>
</comment>
<evidence type="ECO:0000313" key="5">
    <source>
        <dbReference type="EMBL" id="KAL2333143.1"/>
    </source>
</evidence>
<dbReference type="PANTHER" id="PTHR12549">
    <property type="entry name" value="JMJC DOMAIN-CONTAINING HISTONE DEMETHYLATION PROTEIN"/>
    <property type="match status" value="1"/>
</dbReference>
<reference evidence="5 6" key="1">
    <citation type="submission" date="2024-08" db="EMBL/GenBank/DDBJ databases">
        <title>Insights into the chromosomal genome structure of Flemingia macrophylla.</title>
        <authorList>
            <person name="Ding Y."/>
            <person name="Zhao Y."/>
            <person name="Bi W."/>
            <person name="Wu M."/>
            <person name="Zhao G."/>
            <person name="Gong Y."/>
            <person name="Li W."/>
            <person name="Zhang P."/>
        </authorList>
    </citation>
    <scope>NUCLEOTIDE SEQUENCE [LARGE SCALE GENOMIC DNA]</scope>
    <source>
        <strain evidence="5">DYQJB</strain>
        <tissue evidence="5">Leaf</tissue>
    </source>
</reference>
<dbReference type="Proteomes" id="UP001603857">
    <property type="component" value="Unassembled WGS sequence"/>
</dbReference>
<dbReference type="PANTHER" id="PTHR12549:SF11">
    <property type="entry name" value="LYSINE-SPECIFIC DEMETHYLASE JMJ25"/>
    <property type="match status" value="1"/>
</dbReference>
<evidence type="ECO:0000256" key="1">
    <source>
        <dbReference type="ARBA" id="ARBA00004123"/>
    </source>
</evidence>
<gene>
    <name evidence="5" type="ORF">Fmac_014356</name>
</gene>